<proteinExistence type="predicted"/>
<evidence type="ECO:0000313" key="3">
    <source>
        <dbReference type="Proteomes" id="UP000184550"/>
    </source>
</evidence>
<sequence length="211" mass="24031">MQSVLLHIVAKHRKMASSGKFDGVDFSQVNIEPLTPELRQLGQGFRCVRGEFVTYWKQSRIQREADAYLCQCWLVRVEDALAGYITLLADKLEVEDALLIQEGVKYRTFPAVKIGLLAVDRRTKGLGVRLMEWAIDYVITQVVPAIGVRFITVDALYDFDVDPAYDASGFYEKLGFEFADPTESLPPANPYRTMYLDLKPLMEELAREELL</sequence>
<organism evidence="2 3">
    <name type="scientific">Planktothrix serta PCC 8927</name>
    <dbReference type="NCBI Taxonomy" id="671068"/>
    <lineage>
        <taxon>Bacteria</taxon>
        <taxon>Bacillati</taxon>
        <taxon>Cyanobacteriota</taxon>
        <taxon>Cyanophyceae</taxon>
        <taxon>Oscillatoriophycideae</taxon>
        <taxon>Oscillatoriales</taxon>
        <taxon>Microcoleaceae</taxon>
        <taxon>Planktothrix</taxon>
    </lineage>
</organism>
<dbReference type="SUPFAM" id="SSF55729">
    <property type="entry name" value="Acyl-CoA N-acyltransferases (Nat)"/>
    <property type="match status" value="1"/>
</dbReference>
<dbReference type="GO" id="GO:0016747">
    <property type="term" value="F:acyltransferase activity, transferring groups other than amino-acyl groups"/>
    <property type="evidence" value="ECO:0007669"/>
    <property type="project" value="InterPro"/>
</dbReference>
<dbReference type="Gene3D" id="3.40.630.30">
    <property type="match status" value="1"/>
</dbReference>
<dbReference type="Proteomes" id="UP000184550">
    <property type="component" value="Unassembled WGS sequence"/>
</dbReference>
<keyword evidence="3" id="KW-1185">Reference proteome</keyword>
<protein>
    <recommendedName>
        <fullName evidence="1">N-acetyltransferase domain-containing protein</fullName>
    </recommendedName>
</protein>
<dbReference type="EMBL" id="CZCU02000145">
    <property type="protein sequence ID" value="VXD20280.1"/>
    <property type="molecule type" value="Genomic_DNA"/>
</dbReference>
<evidence type="ECO:0000313" key="2">
    <source>
        <dbReference type="EMBL" id="VXD20280.1"/>
    </source>
</evidence>
<feature type="domain" description="N-acetyltransferase" evidence="1">
    <location>
        <begin position="29"/>
        <end position="202"/>
    </location>
</feature>
<dbReference type="InterPro" id="IPR000182">
    <property type="entry name" value="GNAT_dom"/>
</dbReference>
<reference evidence="2" key="1">
    <citation type="submission" date="2019-10" db="EMBL/GenBank/DDBJ databases">
        <authorList>
            <consortium name="Genoscope - CEA"/>
            <person name="William W."/>
        </authorList>
    </citation>
    <scope>NUCLEOTIDE SEQUENCE [LARGE SCALE GENOMIC DNA]</scope>
    <source>
        <strain evidence="2">BBR_PRJEB10992</strain>
    </source>
</reference>
<dbReference type="PROSITE" id="PS51186">
    <property type="entry name" value="GNAT"/>
    <property type="match status" value="1"/>
</dbReference>
<name>A0A7Z9BSR4_9CYAN</name>
<dbReference type="AlphaFoldDB" id="A0A7Z9BSR4"/>
<gene>
    <name evidence="2" type="ORF">PL8927_690040</name>
</gene>
<evidence type="ECO:0000259" key="1">
    <source>
        <dbReference type="PROSITE" id="PS51186"/>
    </source>
</evidence>
<comment type="caution">
    <text evidence="2">The sequence shown here is derived from an EMBL/GenBank/DDBJ whole genome shotgun (WGS) entry which is preliminary data.</text>
</comment>
<dbReference type="InterPro" id="IPR016181">
    <property type="entry name" value="Acyl_CoA_acyltransferase"/>
</dbReference>
<accession>A0A7Z9BSR4</accession>